<dbReference type="InterPro" id="IPR018484">
    <property type="entry name" value="FGGY_N"/>
</dbReference>
<evidence type="ECO:0000256" key="4">
    <source>
        <dbReference type="ARBA" id="ARBA00022679"/>
    </source>
</evidence>
<protein>
    <recommendedName>
        <fullName evidence="3">glycerol kinase</fullName>
        <ecNumber evidence="3">2.7.1.30</ecNumber>
    </recommendedName>
</protein>
<dbReference type="PROSITE" id="PS00933">
    <property type="entry name" value="FGGY_KINASES_1"/>
    <property type="match status" value="1"/>
</dbReference>
<feature type="domain" description="Carbohydrate kinase FGGY N-terminal" evidence="6">
    <location>
        <begin position="190"/>
        <end position="308"/>
    </location>
</feature>
<dbReference type="SUPFAM" id="SSF53067">
    <property type="entry name" value="Actin-like ATPase domain"/>
    <property type="match status" value="3"/>
</dbReference>
<keyword evidence="9" id="KW-1185">Reference proteome</keyword>
<dbReference type="InterPro" id="IPR043129">
    <property type="entry name" value="ATPase_NBD"/>
</dbReference>
<feature type="domain" description="Carbohydrate kinase FGGY N-terminal" evidence="6">
    <location>
        <begin position="6"/>
        <end position="117"/>
    </location>
</feature>
<dbReference type="CDD" id="cd07809">
    <property type="entry name" value="ASKHA_NBD_FGGY_BaXK-like"/>
    <property type="match status" value="1"/>
</dbReference>
<organism evidence="8 9">
    <name type="scientific">Volvox africanus</name>
    <dbReference type="NCBI Taxonomy" id="51714"/>
    <lineage>
        <taxon>Eukaryota</taxon>
        <taxon>Viridiplantae</taxon>
        <taxon>Chlorophyta</taxon>
        <taxon>core chlorophytes</taxon>
        <taxon>Chlorophyceae</taxon>
        <taxon>CS clade</taxon>
        <taxon>Chlamydomonadales</taxon>
        <taxon>Volvocaceae</taxon>
        <taxon>Volvox</taxon>
    </lineage>
</organism>
<evidence type="ECO:0000259" key="7">
    <source>
        <dbReference type="Pfam" id="PF02782"/>
    </source>
</evidence>
<proteinExistence type="inferred from homology"/>
<feature type="non-terminal residue" evidence="8">
    <location>
        <position position="521"/>
    </location>
</feature>
<reference evidence="8 9" key="1">
    <citation type="journal article" date="2023" name="IScience">
        <title>Expanded male sex-determining region conserved during the evolution of homothallism in the green alga Volvox.</title>
        <authorList>
            <person name="Yamamoto K."/>
            <person name="Matsuzaki R."/>
            <person name="Mahakham W."/>
            <person name="Heman W."/>
            <person name="Sekimoto H."/>
            <person name="Kawachi M."/>
            <person name="Minakuchi Y."/>
            <person name="Toyoda A."/>
            <person name="Nozaki H."/>
        </authorList>
    </citation>
    <scope>NUCLEOTIDE SEQUENCE [LARGE SCALE GENOMIC DNA]</scope>
    <source>
        <strain evidence="8 9">NIES-4468</strain>
    </source>
</reference>
<dbReference type="Pfam" id="PF02782">
    <property type="entry name" value="FGGY_C"/>
    <property type="match status" value="1"/>
</dbReference>
<dbReference type="Proteomes" id="UP001165090">
    <property type="component" value="Unassembled WGS sequence"/>
</dbReference>
<dbReference type="PANTHER" id="PTHR43095:SF5">
    <property type="entry name" value="XYLULOSE KINASE"/>
    <property type="match status" value="1"/>
</dbReference>
<evidence type="ECO:0000256" key="3">
    <source>
        <dbReference type="ARBA" id="ARBA00012099"/>
    </source>
</evidence>
<comment type="caution">
    <text evidence="8">The sequence shown here is derived from an EMBL/GenBank/DDBJ whole genome shotgun (WGS) entry which is preliminary data.</text>
</comment>
<dbReference type="Pfam" id="PF00370">
    <property type="entry name" value="FGGY_N"/>
    <property type="match status" value="2"/>
</dbReference>
<dbReference type="EMBL" id="BSDZ01000024">
    <property type="protein sequence ID" value="GLI65452.1"/>
    <property type="molecule type" value="Genomic_DNA"/>
</dbReference>
<evidence type="ECO:0000256" key="2">
    <source>
        <dbReference type="ARBA" id="ARBA00009156"/>
    </source>
</evidence>
<dbReference type="PIRSF" id="PIRSF000538">
    <property type="entry name" value="GlpK"/>
    <property type="match status" value="1"/>
</dbReference>
<comment type="similarity">
    <text evidence="2">Belongs to the FGGY kinase family.</text>
</comment>
<evidence type="ECO:0000313" key="9">
    <source>
        <dbReference type="Proteomes" id="UP001165090"/>
    </source>
</evidence>
<feature type="domain" description="Carbohydrate kinase FGGY C-terminal" evidence="7">
    <location>
        <begin position="318"/>
        <end position="500"/>
    </location>
</feature>
<dbReference type="InterPro" id="IPR050406">
    <property type="entry name" value="FGGY_Carb_Kinase"/>
</dbReference>
<dbReference type="PANTHER" id="PTHR43095">
    <property type="entry name" value="SUGAR KINASE"/>
    <property type="match status" value="1"/>
</dbReference>
<name>A0ABQ5S800_9CHLO</name>
<dbReference type="InterPro" id="IPR000577">
    <property type="entry name" value="Carb_kinase_FGGY"/>
</dbReference>
<accession>A0ABQ5S800</accession>
<evidence type="ECO:0000313" key="8">
    <source>
        <dbReference type="EMBL" id="GLI65452.1"/>
    </source>
</evidence>
<keyword evidence="5" id="KW-0418">Kinase</keyword>
<evidence type="ECO:0000256" key="5">
    <source>
        <dbReference type="ARBA" id="ARBA00022777"/>
    </source>
</evidence>
<dbReference type="EC" id="2.7.1.30" evidence="3"/>
<gene>
    <name evidence="8" type="ORF">VaNZ11_008833</name>
</gene>
<dbReference type="InterPro" id="IPR018485">
    <property type="entry name" value="FGGY_C"/>
</dbReference>
<dbReference type="InterPro" id="IPR018483">
    <property type="entry name" value="Carb_kinase_FGGY_CS"/>
</dbReference>
<evidence type="ECO:0000259" key="6">
    <source>
        <dbReference type="Pfam" id="PF00370"/>
    </source>
</evidence>
<comment type="pathway">
    <text evidence="1">Polyol metabolism; glycerol degradation via glycerol kinase pathway; sn-glycerol 3-phosphate from glycerol: step 1/1.</text>
</comment>
<sequence>MTSKLVLGLDVGTQGTKAVLYDLESHSIVAKGNASYGIIESTTQGRAEQHPENWRQAVKEATAQALNGINASCVVGIGVSGQQHGLVVLGDDGQVLRPAKLWCDTESAAEADELSQKFGWKLVSISWDMPWIFYLLLPDIQHASVCPCKSAALSYSREGSPLLREAPAGTIPSSVPFASPSRSHPPSKVPSFTITKLLWLKRHEPEVFDSVRSVLLPHDYINSWLTGRRVMECGDASGTGVLDVAGRQWDVAAMDAVDPRVRSMFPPLASSPEEVVGLLLPEVASELGLPAGVIVAPGSGDNAMSALGAGAAGDGETVVSLGTSGTIFAKSPIPILDPTGVICPFCDATGAYLPLLCTLNCTRVLEEVREAFALDHTTLTALAQREPAGCSGVTWLPYLIGERTPSWPHASGALLGLRPGCLRPGLLYRAAIEGATLSLLSGFRRMMSAGLQPSRQLRLVGGGAKSVLWRQVVADAFQMEVLLPAEPDSAALGAALQAAAVVEGDSVLSYVTKHQPPMLDV</sequence>
<keyword evidence="4" id="KW-0808">Transferase</keyword>
<dbReference type="Gene3D" id="3.30.420.40">
    <property type="match status" value="3"/>
</dbReference>
<evidence type="ECO:0000256" key="1">
    <source>
        <dbReference type="ARBA" id="ARBA00005190"/>
    </source>
</evidence>